<comment type="catalytic activity">
    <reaction evidence="7">
        <text>a 2'-deoxyadenosine in DNA + S-adenosyl-L-methionine = an N(6)-methyl-2'-deoxyadenosine in DNA + S-adenosyl-L-homocysteine + H(+)</text>
        <dbReference type="Rhea" id="RHEA:15197"/>
        <dbReference type="Rhea" id="RHEA-COMP:12418"/>
        <dbReference type="Rhea" id="RHEA-COMP:12419"/>
        <dbReference type="ChEBI" id="CHEBI:15378"/>
        <dbReference type="ChEBI" id="CHEBI:57856"/>
        <dbReference type="ChEBI" id="CHEBI:59789"/>
        <dbReference type="ChEBI" id="CHEBI:90615"/>
        <dbReference type="ChEBI" id="CHEBI:90616"/>
        <dbReference type="EC" id="2.1.1.72"/>
    </reaction>
</comment>
<evidence type="ECO:0000313" key="11">
    <source>
        <dbReference type="Proteomes" id="UP000011859"/>
    </source>
</evidence>
<dbReference type="Pfam" id="PF12161">
    <property type="entry name" value="HsdM_N"/>
    <property type="match status" value="1"/>
</dbReference>
<dbReference type="AlphaFoldDB" id="I4WGY9"/>
<proteinExistence type="inferred from homology"/>
<keyword evidence="3 10" id="KW-0489">Methyltransferase</keyword>
<dbReference type="GO" id="GO:0009007">
    <property type="term" value="F:site-specific DNA-methyltransferase (adenine-specific) activity"/>
    <property type="evidence" value="ECO:0007669"/>
    <property type="project" value="UniProtKB-EC"/>
</dbReference>
<dbReference type="PANTHER" id="PTHR42998">
    <property type="entry name" value="TYPE I RESTRICTION ENZYME HINDVIIP M PROTEIN-RELATED"/>
    <property type="match status" value="1"/>
</dbReference>
<feature type="domain" description="DNA methylase adenine-specific" evidence="8">
    <location>
        <begin position="158"/>
        <end position="496"/>
    </location>
</feature>
<organism evidence="10 11">
    <name type="scientific">Rhodanobacter denitrificans</name>
    <dbReference type="NCBI Taxonomy" id="666685"/>
    <lineage>
        <taxon>Bacteria</taxon>
        <taxon>Pseudomonadati</taxon>
        <taxon>Pseudomonadota</taxon>
        <taxon>Gammaproteobacteria</taxon>
        <taxon>Lysobacterales</taxon>
        <taxon>Rhodanobacteraceae</taxon>
        <taxon>Rhodanobacter</taxon>
    </lineage>
</organism>
<keyword evidence="4 10" id="KW-0808">Transferase</keyword>
<evidence type="ECO:0000256" key="2">
    <source>
        <dbReference type="ARBA" id="ARBA00011900"/>
    </source>
</evidence>
<dbReference type="EC" id="2.1.1.72" evidence="2"/>
<dbReference type="Gene3D" id="1.20.1260.30">
    <property type="match status" value="1"/>
</dbReference>
<keyword evidence="5" id="KW-0949">S-adenosyl-L-methionine</keyword>
<dbReference type="Proteomes" id="UP000011859">
    <property type="component" value="Chromosome"/>
</dbReference>
<dbReference type="PATRIC" id="fig|666685.9.peg.3603"/>
<sequence length="536" mass="59405">MNIELRKTLWAAADKLRSSMDAAEYKHLVLGLIFVKYISDAFDELRSGLRVALADPESELYLEDPVMRAAAEEDRDYYTAANVFWVPEQARWENLRAHAKQANIGRRIDAALDAIEADNPRLKGILDKRFGRAQLEPGKLGELVDLVSTIGFGAGGKAKDVLGEVYEYFLGQFASAEGKKGGQFYTPASVVEVLVEILGPHQGKVYDPCCGSGGMFVQSEKFVESHGGRFGDLSIYGQEANPTTWRLVAMNLAIRGMDFNLGKEPADTFHRDQHPDLRADYVLANPPFNISDWGGERLADDRRWQFGTPPAGNANYAWLQHILHHLSARGQAGVVLANGSMSSNQNSEGAIRQAMVERDVVEVMVALPPQLFFNTQIPACLWFLAKDKTKNGRDRRGEVLFIDARKLGRMEGRVFRVFDDEDIARIGDTVHRWRQAFPPLPPATEGSSRGREGRGEGLAYADVPGFCRSVPLAEIAEHGYVLTPGRYVGAEDIEDDDEVFSEKMERLTAQLAEQMAKGVELDALIREKLGALGYGV</sequence>
<keyword evidence="11" id="KW-1185">Reference proteome</keyword>
<dbReference type="InterPro" id="IPR003356">
    <property type="entry name" value="DNA_methylase_A-5"/>
</dbReference>
<dbReference type="InterPro" id="IPR002052">
    <property type="entry name" value="DNA_methylase_N6_adenine_CS"/>
</dbReference>
<evidence type="ECO:0000313" key="10">
    <source>
        <dbReference type="EMBL" id="AGG90928.1"/>
    </source>
</evidence>
<evidence type="ECO:0000256" key="1">
    <source>
        <dbReference type="ARBA" id="ARBA00006594"/>
    </source>
</evidence>
<dbReference type="PANTHER" id="PTHR42998:SF1">
    <property type="entry name" value="TYPE I RESTRICTION ENZYME HINDI METHYLASE SUBUNIT"/>
    <property type="match status" value="1"/>
</dbReference>
<dbReference type="PROSITE" id="PS00092">
    <property type="entry name" value="N6_MTASE"/>
    <property type="match status" value="1"/>
</dbReference>
<dbReference type="EMBL" id="CP003470">
    <property type="protein sequence ID" value="AGG90928.1"/>
    <property type="molecule type" value="Genomic_DNA"/>
</dbReference>
<dbReference type="InterPro" id="IPR029063">
    <property type="entry name" value="SAM-dependent_MTases_sf"/>
</dbReference>
<feature type="domain" description="N6 adenine-specific DNA methyltransferase N-terminal" evidence="9">
    <location>
        <begin position="5"/>
        <end position="146"/>
    </location>
</feature>
<evidence type="ECO:0000259" key="8">
    <source>
        <dbReference type="Pfam" id="PF02384"/>
    </source>
</evidence>
<dbReference type="RefSeq" id="WP_007514444.1">
    <property type="nucleotide sequence ID" value="NC_020541.1"/>
</dbReference>
<dbReference type="STRING" id="666685.R2APBS1_3877"/>
<dbReference type="GO" id="GO:0032259">
    <property type="term" value="P:methylation"/>
    <property type="evidence" value="ECO:0007669"/>
    <property type="project" value="UniProtKB-KW"/>
</dbReference>
<dbReference type="eggNOG" id="COG0286">
    <property type="taxonomic scope" value="Bacteria"/>
</dbReference>
<evidence type="ECO:0000256" key="6">
    <source>
        <dbReference type="ARBA" id="ARBA00022747"/>
    </source>
</evidence>
<dbReference type="HOGENOM" id="CLU_013049_4_1_6"/>
<dbReference type="REBASE" id="51962">
    <property type="entry name" value="M.Rsp24678ORF17005P"/>
</dbReference>
<accession>M4NMR0</accession>
<dbReference type="REBASE" id="51746">
    <property type="entry name" value="M.RdeR2ORF856P"/>
</dbReference>
<evidence type="ECO:0000256" key="7">
    <source>
        <dbReference type="ARBA" id="ARBA00047942"/>
    </source>
</evidence>
<name>I4WGY9_9GAMM</name>
<reference evidence="10 11" key="1">
    <citation type="submission" date="2012-04" db="EMBL/GenBank/DDBJ databases">
        <title>Complete genome of Rhodanobacter sp. 2APBS1.</title>
        <authorList>
            <consortium name="US DOE Joint Genome Institute"/>
            <person name="Huntemann M."/>
            <person name="Wei C.-L."/>
            <person name="Han J."/>
            <person name="Detter J.C."/>
            <person name="Han C."/>
            <person name="Tapia R."/>
            <person name="Munk A.C.C."/>
            <person name="Chen A."/>
            <person name="Krypides N."/>
            <person name="Mavromatis K."/>
            <person name="Markowitz V."/>
            <person name="Szeto E."/>
            <person name="Ivanova N."/>
            <person name="Mikhailova N."/>
            <person name="Ovchinnikova G."/>
            <person name="Pagani I."/>
            <person name="Pati A."/>
            <person name="Goodwin L."/>
            <person name="Peters L."/>
            <person name="Pitluck S."/>
            <person name="Woyke T."/>
            <person name="Prakash O."/>
            <person name="Elkins J."/>
            <person name="Brown S."/>
            <person name="Palumbo A."/>
            <person name="Hemme C."/>
            <person name="Zhou J."/>
            <person name="Watson D."/>
            <person name="Jardine P."/>
            <person name="Kostka J."/>
            <person name="Green S."/>
        </authorList>
    </citation>
    <scope>NUCLEOTIDE SEQUENCE [LARGE SCALE GENOMIC DNA]</scope>
    <source>
        <strain evidence="10 11">2APBS1</strain>
    </source>
</reference>
<evidence type="ECO:0000256" key="4">
    <source>
        <dbReference type="ARBA" id="ARBA00022679"/>
    </source>
</evidence>
<dbReference type="InterPro" id="IPR052916">
    <property type="entry name" value="Type-I_RE_MTase_Subunit"/>
</dbReference>
<dbReference type="InterPro" id="IPR038333">
    <property type="entry name" value="T1MK-like_N_sf"/>
</dbReference>
<dbReference type="PRINTS" id="PR00507">
    <property type="entry name" value="N12N6MTFRASE"/>
</dbReference>
<dbReference type="GO" id="GO:0003677">
    <property type="term" value="F:DNA binding"/>
    <property type="evidence" value="ECO:0007669"/>
    <property type="project" value="InterPro"/>
</dbReference>
<dbReference type="Gene3D" id="3.40.50.150">
    <property type="entry name" value="Vaccinia Virus protein VP39"/>
    <property type="match status" value="1"/>
</dbReference>
<gene>
    <name evidence="10" type="ORF">R2APBS1_3877</name>
</gene>
<comment type="similarity">
    <text evidence="1">Belongs to the N(4)/N(6)-methyltransferase family.</text>
</comment>
<dbReference type="SUPFAM" id="SSF53335">
    <property type="entry name" value="S-adenosyl-L-methionine-dependent methyltransferases"/>
    <property type="match status" value="1"/>
</dbReference>
<accession>I4WGY9</accession>
<protein>
    <recommendedName>
        <fullName evidence="2">site-specific DNA-methyltransferase (adenine-specific)</fullName>
        <ecNumber evidence="2">2.1.1.72</ecNumber>
    </recommendedName>
</protein>
<evidence type="ECO:0000256" key="3">
    <source>
        <dbReference type="ARBA" id="ARBA00022603"/>
    </source>
</evidence>
<dbReference type="InterPro" id="IPR022749">
    <property type="entry name" value="D12N6_MeTrfase_N"/>
</dbReference>
<evidence type="ECO:0000256" key="5">
    <source>
        <dbReference type="ARBA" id="ARBA00022691"/>
    </source>
</evidence>
<keyword evidence="6" id="KW-0680">Restriction system</keyword>
<dbReference type="GO" id="GO:0008170">
    <property type="term" value="F:N-methyltransferase activity"/>
    <property type="evidence" value="ECO:0007669"/>
    <property type="project" value="InterPro"/>
</dbReference>
<evidence type="ECO:0000259" key="9">
    <source>
        <dbReference type="Pfam" id="PF12161"/>
    </source>
</evidence>
<dbReference type="OrthoDB" id="9784823at2"/>
<dbReference type="Pfam" id="PF02384">
    <property type="entry name" value="N6_Mtase"/>
    <property type="match status" value="1"/>
</dbReference>
<dbReference type="GO" id="GO:0009307">
    <property type="term" value="P:DNA restriction-modification system"/>
    <property type="evidence" value="ECO:0007669"/>
    <property type="project" value="UniProtKB-KW"/>
</dbReference>
<dbReference type="KEGG" id="rhd:R2APBS1_3877"/>